<evidence type="ECO:0000313" key="3">
    <source>
        <dbReference type="Proteomes" id="UP000518266"/>
    </source>
</evidence>
<feature type="region of interest" description="Disordered" evidence="1">
    <location>
        <begin position="1"/>
        <end position="36"/>
    </location>
</feature>
<feature type="compositionally biased region" description="Basic and acidic residues" evidence="1">
    <location>
        <begin position="14"/>
        <end position="23"/>
    </location>
</feature>
<comment type="caution">
    <text evidence="2">The sequence shown here is derived from an EMBL/GenBank/DDBJ whole genome shotgun (WGS) entry which is preliminary data.</text>
</comment>
<keyword evidence="3" id="KW-1185">Reference proteome</keyword>
<name>A0A7J5XBN6_DISMA</name>
<organism evidence="2 3">
    <name type="scientific">Dissostichus mawsoni</name>
    <name type="common">Antarctic cod</name>
    <dbReference type="NCBI Taxonomy" id="36200"/>
    <lineage>
        <taxon>Eukaryota</taxon>
        <taxon>Metazoa</taxon>
        <taxon>Chordata</taxon>
        <taxon>Craniata</taxon>
        <taxon>Vertebrata</taxon>
        <taxon>Euteleostomi</taxon>
        <taxon>Actinopterygii</taxon>
        <taxon>Neopterygii</taxon>
        <taxon>Teleostei</taxon>
        <taxon>Neoteleostei</taxon>
        <taxon>Acanthomorphata</taxon>
        <taxon>Eupercaria</taxon>
        <taxon>Perciformes</taxon>
        <taxon>Notothenioidei</taxon>
        <taxon>Nototheniidae</taxon>
        <taxon>Dissostichus</taxon>
    </lineage>
</organism>
<dbReference type="Proteomes" id="UP000518266">
    <property type="component" value="Unassembled WGS sequence"/>
</dbReference>
<gene>
    <name evidence="2" type="ORF">F7725_025608</name>
</gene>
<accession>A0A7J5XBN6</accession>
<proteinExistence type="predicted"/>
<dbReference type="EMBL" id="JAAKFY010000026">
    <property type="protein sequence ID" value="KAF3834404.1"/>
    <property type="molecule type" value="Genomic_DNA"/>
</dbReference>
<protein>
    <submittedName>
        <fullName evidence="2">Uncharacterized protein</fullName>
    </submittedName>
</protein>
<reference evidence="2 3" key="1">
    <citation type="submission" date="2020-03" db="EMBL/GenBank/DDBJ databases">
        <title>Dissostichus mawsoni Genome sequencing and assembly.</title>
        <authorList>
            <person name="Park H."/>
        </authorList>
    </citation>
    <scope>NUCLEOTIDE SEQUENCE [LARGE SCALE GENOMIC DNA]</scope>
    <source>
        <strain evidence="2">DM0001</strain>
        <tissue evidence="2">Muscle</tissue>
    </source>
</reference>
<sequence>MKSHDPTVSYRQGKLADRTRKDSQGGLQNHHPENRAAEQMISRINTTHMNRSPFHACTVYFCKRL</sequence>
<evidence type="ECO:0000313" key="2">
    <source>
        <dbReference type="EMBL" id="KAF3834404.1"/>
    </source>
</evidence>
<dbReference type="AlphaFoldDB" id="A0A7J5XBN6"/>
<evidence type="ECO:0000256" key="1">
    <source>
        <dbReference type="SAM" id="MobiDB-lite"/>
    </source>
</evidence>